<feature type="compositionally biased region" description="Pro residues" evidence="9">
    <location>
        <begin position="526"/>
        <end position="535"/>
    </location>
</feature>
<evidence type="ECO:0000313" key="10">
    <source>
        <dbReference type="EMBL" id="KZS93476.1"/>
    </source>
</evidence>
<dbReference type="InterPro" id="IPR040309">
    <property type="entry name" value="Naf1"/>
</dbReference>
<dbReference type="GO" id="GO:0005634">
    <property type="term" value="C:nucleus"/>
    <property type="evidence" value="ECO:0007669"/>
    <property type="project" value="UniProtKB-SubCell"/>
</dbReference>
<evidence type="ECO:0000256" key="7">
    <source>
        <dbReference type="ARBA" id="ARBA00022884"/>
    </source>
</evidence>
<dbReference type="GO" id="GO:0005732">
    <property type="term" value="C:sno(s)RNA-containing ribonucleoprotein complex"/>
    <property type="evidence" value="ECO:0007669"/>
    <property type="project" value="InterPro"/>
</dbReference>
<dbReference type="InterPro" id="IPR009000">
    <property type="entry name" value="Transl_B-barrel_sf"/>
</dbReference>
<reference evidence="10 11" key="1">
    <citation type="journal article" date="2016" name="Mol. Biol. Evol.">
        <title>Comparative Genomics of Early-Diverging Mushroom-Forming Fungi Provides Insights into the Origins of Lignocellulose Decay Capabilities.</title>
        <authorList>
            <person name="Nagy L.G."/>
            <person name="Riley R."/>
            <person name="Tritt A."/>
            <person name="Adam C."/>
            <person name="Daum C."/>
            <person name="Floudas D."/>
            <person name="Sun H."/>
            <person name="Yadav J.S."/>
            <person name="Pangilinan J."/>
            <person name="Larsson K.H."/>
            <person name="Matsuura K."/>
            <person name="Barry K."/>
            <person name="Labutti K."/>
            <person name="Kuo R."/>
            <person name="Ohm R.A."/>
            <person name="Bhattacharya S.S."/>
            <person name="Shirouzu T."/>
            <person name="Yoshinaga Y."/>
            <person name="Martin F.M."/>
            <person name="Grigoriev I.V."/>
            <person name="Hibbett D.S."/>
        </authorList>
    </citation>
    <scope>NUCLEOTIDE SEQUENCE [LARGE SCALE GENOMIC DNA]</scope>
    <source>
        <strain evidence="10 11">HHB9708</strain>
    </source>
</reference>
<dbReference type="GO" id="GO:0006364">
    <property type="term" value="P:rRNA processing"/>
    <property type="evidence" value="ECO:0007669"/>
    <property type="project" value="UniProtKB-KW"/>
</dbReference>
<feature type="region of interest" description="Disordered" evidence="9">
    <location>
        <begin position="346"/>
        <end position="419"/>
    </location>
</feature>
<accession>A0A164URK1</accession>
<dbReference type="AlphaFoldDB" id="A0A164URK1"/>
<evidence type="ECO:0000256" key="9">
    <source>
        <dbReference type="SAM" id="MobiDB-lite"/>
    </source>
</evidence>
<evidence type="ECO:0000256" key="8">
    <source>
        <dbReference type="ARBA" id="ARBA00023242"/>
    </source>
</evidence>
<dbReference type="OrthoDB" id="21550at2759"/>
<feature type="compositionally biased region" description="Acidic residues" evidence="9">
    <location>
        <begin position="82"/>
        <end position="91"/>
    </location>
</feature>
<comment type="similarity">
    <text evidence="2">Belongs to the NAF1 family.</text>
</comment>
<feature type="compositionally biased region" description="Polar residues" evidence="9">
    <location>
        <begin position="350"/>
        <end position="366"/>
    </location>
</feature>
<keyword evidence="7" id="KW-0694">RNA-binding</keyword>
<dbReference type="GO" id="GO:0000493">
    <property type="term" value="P:box H/ACA snoRNP assembly"/>
    <property type="evidence" value="ECO:0007669"/>
    <property type="project" value="InterPro"/>
</dbReference>
<dbReference type="InterPro" id="IPR038664">
    <property type="entry name" value="Gar1/Naf1_Cbf5-bd_sf"/>
</dbReference>
<evidence type="ECO:0000313" key="11">
    <source>
        <dbReference type="Proteomes" id="UP000076722"/>
    </source>
</evidence>
<feature type="region of interest" description="Disordered" evidence="9">
    <location>
        <begin position="251"/>
        <end position="307"/>
    </location>
</feature>
<evidence type="ECO:0000256" key="5">
    <source>
        <dbReference type="ARBA" id="ARBA00022552"/>
    </source>
</evidence>
<dbReference type="InterPro" id="IPR007504">
    <property type="entry name" value="H/ACA_rnp_Gar1/Naf1"/>
</dbReference>
<dbReference type="Pfam" id="PF04410">
    <property type="entry name" value="Gar1"/>
    <property type="match status" value="1"/>
</dbReference>
<dbReference type="EMBL" id="KV419407">
    <property type="protein sequence ID" value="KZS93476.1"/>
    <property type="molecule type" value="Genomic_DNA"/>
</dbReference>
<evidence type="ECO:0000256" key="4">
    <source>
        <dbReference type="ARBA" id="ARBA00022517"/>
    </source>
</evidence>
<keyword evidence="4" id="KW-0690">Ribosome biogenesis</keyword>
<keyword evidence="11" id="KW-1185">Reference proteome</keyword>
<feature type="region of interest" description="Disordered" evidence="9">
    <location>
        <begin position="1"/>
        <end position="128"/>
    </location>
</feature>
<dbReference type="SUPFAM" id="SSF50447">
    <property type="entry name" value="Translation proteins"/>
    <property type="match status" value="1"/>
</dbReference>
<name>A0A164URK1_9AGAM</name>
<evidence type="ECO:0000256" key="3">
    <source>
        <dbReference type="ARBA" id="ARBA00021438"/>
    </source>
</evidence>
<sequence>MNLASLFKVPDYKTEDITLSPNFEDQPRASTSNAVIPELEELKDPAEQLAGDDLDEELELEEVEATLGDNKGSKASQHSDDSESDSSDSSDDDRPLDAVHVDDGDDDSDHEGAKKQDPTTQIATKNEILNPEVKLPPISEVDPAEILELAGEISSVIDSVVIVRGIERQEKQPESTDTVLDTDSLLVFEDRKVLGLVFETFGPTTNPMYSVRFPSAEAVDLEKVSISRRVYHVPQRSFFVFPRTLALLKGSDASNKNDEEPAPEEMEYSDDEQEREAKRRRRGNYDDESGSQKRMRVEIHDSNDNEATQSLSYEDADPYAPVSVSASPIDQVVPTEDPYRVEGISDTRQADQQSSNMIRTSPSSTWRPARGRPHMHQNGPRGRGRGRGRGSAFRNQPNVHPNHNNYNSQSRPVQEANSTYNTHNPYALQAHQPAYSSQWQNPTPYAPPNNGYYDPAHYNPALMSPTGYNDMTQGYVAPHINPRFANNFATNMNFAGIQGFLGNNAAYGYDPATQPYVPQSGEGHAPPYPPNNQPQ</sequence>
<dbReference type="GO" id="GO:0003723">
    <property type="term" value="F:RNA binding"/>
    <property type="evidence" value="ECO:0007669"/>
    <property type="project" value="UniProtKB-KW"/>
</dbReference>
<dbReference type="PANTHER" id="PTHR31633">
    <property type="entry name" value="H/ACA RIBONUCLEOPROTEIN COMPLEX NON-CORE SUBUNIT NAF1"/>
    <property type="match status" value="1"/>
</dbReference>
<dbReference type="GO" id="GO:0001522">
    <property type="term" value="P:pseudouridine synthesis"/>
    <property type="evidence" value="ECO:0007669"/>
    <property type="project" value="InterPro"/>
</dbReference>
<protein>
    <recommendedName>
        <fullName evidence="3">H/ACA ribonucleoprotein complex non-core subunit NAF1</fullName>
    </recommendedName>
</protein>
<gene>
    <name evidence="10" type="ORF">SISNIDRAFT_485721</name>
</gene>
<proteinExistence type="inferred from homology"/>
<feature type="compositionally biased region" description="Acidic residues" evidence="9">
    <location>
        <begin position="260"/>
        <end position="274"/>
    </location>
</feature>
<feature type="compositionally biased region" description="Polar residues" evidence="9">
    <location>
        <begin position="393"/>
        <end position="419"/>
    </location>
</feature>
<dbReference type="Gene3D" id="2.40.10.230">
    <property type="entry name" value="Probable tRNA pseudouridine synthase domain"/>
    <property type="match status" value="1"/>
</dbReference>
<keyword evidence="8" id="KW-0539">Nucleus</keyword>
<keyword evidence="5" id="KW-0698">rRNA processing</keyword>
<dbReference type="Proteomes" id="UP000076722">
    <property type="component" value="Unassembled WGS sequence"/>
</dbReference>
<dbReference type="PANTHER" id="PTHR31633:SF1">
    <property type="entry name" value="H_ACA RIBONUCLEOPROTEIN COMPLEX NON-CORE SUBUNIT NAF1"/>
    <property type="match status" value="1"/>
</dbReference>
<comment type="subcellular location">
    <subcellularLocation>
        <location evidence="1">Nucleus</location>
    </subcellularLocation>
</comment>
<feature type="region of interest" description="Disordered" evidence="9">
    <location>
        <begin position="508"/>
        <end position="535"/>
    </location>
</feature>
<evidence type="ECO:0000256" key="6">
    <source>
        <dbReference type="ARBA" id="ARBA00022553"/>
    </source>
</evidence>
<organism evidence="10 11">
    <name type="scientific">Sistotremastrum niveocremeum HHB9708</name>
    <dbReference type="NCBI Taxonomy" id="1314777"/>
    <lineage>
        <taxon>Eukaryota</taxon>
        <taxon>Fungi</taxon>
        <taxon>Dikarya</taxon>
        <taxon>Basidiomycota</taxon>
        <taxon>Agaricomycotina</taxon>
        <taxon>Agaricomycetes</taxon>
        <taxon>Sistotremastrales</taxon>
        <taxon>Sistotremastraceae</taxon>
        <taxon>Sertulicium</taxon>
        <taxon>Sertulicium niveocremeum</taxon>
    </lineage>
</organism>
<evidence type="ECO:0000256" key="2">
    <source>
        <dbReference type="ARBA" id="ARBA00009801"/>
    </source>
</evidence>
<feature type="compositionally biased region" description="Basic and acidic residues" evidence="9">
    <location>
        <begin position="92"/>
        <end position="102"/>
    </location>
</feature>
<dbReference type="STRING" id="1314777.A0A164URK1"/>
<keyword evidence="6" id="KW-0597">Phosphoprotein</keyword>
<evidence type="ECO:0000256" key="1">
    <source>
        <dbReference type="ARBA" id="ARBA00004123"/>
    </source>
</evidence>
<feature type="compositionally biased region" description="Polar residues" evidence="9">
    <location>
        <begin position="17"/>
        <end position="34"/>
    </location>
</feature>
<feature type="compositionally biased region" description="Acidic residues" evidence="9">
    <location>
        <begin position="50"/>
        <end position="64"/>
    </location>
</feature>